<sequence length="248" mass="27405">MLPKSKTPAKTDLSSFSVMLYGGAKIGKSEFCSQAPSALFLATEPGLNALETFQVPIHKWEDLLEACAELAKGEHTFQTIIVDTIDLAYRHCLEYVCAKHKMEHPADLGYGKGYALVDNEFTRVMTKMAGMPYGLILVSHSKTIDIETRTGKVQKVVPTLPDKARKFVLGLVDLILFCDLKTQVVDGKPVQKRVIHTKPSAHFEAGDRTKRLPAVLPLNFPAFQAAFEHAQQEAKTEKHSQDAVTAKP</sequence>
<dbReference type="KEGG" id="scor:J3U87_28895"/>
<evidence type="ECO:0000313" key="2">
    <source>
        <dbReference type="Proteomes" id="UP000663929"/>
    </source>
</evidence>
<name>A0A8A4TYM1_SULCO</name>
<evidence type="ECO:0000313" key="1">
    <source>
        <dbReference type="EMBL" id="QTD54427.1"/>
    </source>
</evidence>
<keyword evidence="1" id="KW-0067">ATP-binding</keyword>
<proteinExistence type="predicted"/>
<organism evidence="1 2">
    <name type="scientific">Sulfidibacter corallicola</name>
    <dbReference type="NCBI Taxonomy" id="2818388"/>
    <lineage>
        <taxon>Bacteria</taxon>
        <taxon>Pseudomonadati</taxon>
        <taxon>Acidobacteriota</taxon>
        <taxon>Holophagae</taxon>
        <taxon>Acanthopleuribacterales</taxon>
        <taxon>Acanthopleuribacteraceae</taxon>
        <taxon>Sulfidibacter</taxon>
    </lineage>
</organism>
<accession>A0A8A4TYM1</accession>
<keyword evidence="1" id="KW-0547">Nucleotide-binding</keyword>
<dbReference type="EMBL" id="CP071793">
    <property type="protein sequence ID" value="QTD54427.1"/>
    <property type="molecule type" value="Genomic_DNA"/>
</dbReference>
<dbReference type="Pfam" id="PF13479">
    <property type="entry name" value="AAA_24"/>
    <property type="match status" value="1"/>
</dbReference>
<protein>
    <submittedName>
        <fullName evidence="1">ATP-binding protein</fullName>
    </submittedName>
</protein>
<dbReference type="GO" id="GO:0005524">
    <property type="term" value="F:ATP binding"/>
    <property type="evidence" value="ECO:0007669"/>
    <property type="project" value="UniProtKB-KW"/>
</dbReference>
<reference evidence="1" key="1">
    <citation type="submission" date="2021-03" db="EMBL/GenBank/DDBJ databases">
        <title>Acanthopleuribacteraceae sp. M133.</title>
        <authorList>
            <person name="Wang G."/>
        </authorList>
    </citation>
    <scope>NUCLEOTIDE SEQUENCE</scope>
    <source>
        <strain evidence="1">M133</strain>
    </source>
</reference>
<dbReference type="Proteomes" id="UP000663929">
    <property type="component" value="Chromosome"/>
</dbReference>
<gene>
    <name evidence="1" type="ORF">J3U87_28895</name>
</gene>
<dbReference type="AlphaFoldDB" id="A0A8A4TYM1"/>
<keyword evidence="2" id="KW-1185">Reference proteome</keyword>